<dbReference type="AlphaFoldDB" id="A0A2J5HP68"/>
<organism evidence="1 2">
    <name type="scientific">Aspergillus taichungensis</name>
    <dbReference type="NCBI Taxonomy" id="482145"/>
    <lineage>
        <taxon>Eukaryota</taxon>
        <taxon>Fungi</taxon>
        <taxon>Dikarya</taxon>
        <taxon>Ascomycota</taxon>
        <taxon>Pezizomycotina</taxon>
        <taxon>Eurotiomycetes</taxon>
        <taxon>Eurotiomycetidae</taxon>
        <taxon>Eurotiales</taxon>
        <taxon>Aspergillaceae</taxon>
        <taxon>Aspergillus</taxon>
        <taxon>Aspergillus subgen. Circumdati</taxon>
    </lineage>
</organism>
<dbReference type="EMBL" id="KZ559568">
    <property type="protein sequence ID" value="PLN78953.1"/>
    <property type="molecule type" value="Genomic_DNA"/>
</dbReference>
<dbReference type="Proteomes" id="UP000235023">
    <property type="component" value="Unassembled WGS sequence"/>
</dbReference>
<reference evidence="2" key="1">
    <citation type="submission" date="2017-12" db="EMBL/GenBank/DDBJ databases">
        <authorList>
            <consortium name="DOE Joint Genome Institute"/>
            <person name="Mondo S.J."/>
            <person name="Kjaerbolling I."/>
            <person name="Vesth T.C."/>
            <person name="Frisvad J.C."/>
            <person name="Nybo J.L."/>
            <person name="Theobald S."/>
            <person name="Kuo A."/>
            <person name="Bowyer P."/>
            <person name="Matsuda Y."/>
            <person name="Lyhne E.K."/>
            <person name="Kogle M.E."/>
            <person name="Clum A."/>
            <person name="Lipzen A."/>
            <person name="Salamov A."/>
            <person name="Ngan C.Y."/>
            <person name="Daum C."/>
            <person name="Chiniquy J."/>
            <person name="Barry K."/>
            <person name="LaButti K."/>
            <person name="Haridas S."/>
            <person name="Simmons B.A."/>
            <person name="Magnuson J.K."/>
            <person name="Mortensen U.H."/>
            <person name="Larsen T.O."/>
            <person name="Grigoriev I.V."/>
            <person name="Baker S.E."/>
            <person name="Andersen M.R."/>
            <person name="Nordberg H.P."/>
            <person name="Cantor M.N."/>
            <person name="Hua S.X."/>
        </authorList>
    </citation>
    <scope>NUCLEOTIDE SEQUENCE [LARGE SCALE GENOMIC DNA]</scope>
    <source>
        <strain evidence="2">IBT 19404</strain>
    </source>
</reference>
<keyword evidence="2" id="KW-1185">Reference proteome</keyword>
<proteinExistence type="predicted"/>
<protein>
    <submittedName>
        <fullName evidence="1">Uncharacterized protein</fullName>
    </submittedName>
</protein>
<evidence type="ECO:0000313" key="1">
    <source>
        <dbReference type="EMBL" id="PLN78953.1"/>
    </source>
</evidence>
<evidence type="ECO:0000313" key="2">
    <source>
        <dbReference type="Proteomes" id="UP000235023"/>
    </source>
</evidence>
<accession>A0A2J5HP68</accession>
<sequence length="181" mass="20202">MDQLVTHGSPARLLQLFSIGMDGCVGSCVALTREKTKSTKDAEQHRHQTFLPRTNALTWCLAGVGYLKRAQQLIPMPNLWPLSRGTGIIAISTSVTLLSDECMVRKCIRWLNHSGCWKKGLLDSGALPRLFLHSHAQLYCDISVSRFPSPSLYPGFVVFSTGLCRLRSSLCDKLHNNYVIR</sequence>
<name>A0A2J5HP68_9EURO</name>
<gene>
    <name evidence="1" type="ORF">BDW42DRAFT_173981</name>
</gene>